<name>A0A314Z7R3_PRUYE</name>
<comment type="caution">
    <text evidence="1">The sequence shown here is derived from an EMBL/GenBank/DDBJ whole genome shotgun (WGS) entry which is preliminary data.</text>
</comment>
<sequence>MAKKMVGTELLEQWRHPRDASQCPSELSSRAEGFISLKAVEGVTTALLLHVQGLMIHSHGFASD</sequence>
<evidence type="ECO:0000313" key="1">
    <source>
        <dbReference type="EMBL" id="PQQ14583.1"/>
    </source>
</evidence>
<dbReference type="EMBL" id="PJQY01000254">
    <property type="protein sequence ID" value="PQQ14583.1"/>
    <property type="molecule type" value="Genomic_DNA"/>
</dbReference>
<accession>A0A314Z7R3</accession>
<gene>
    <name evidence="1" type="ORF">Pyn_28780</name>
</gene>
<keyword evidence="2" id="KW-1185">Reference proteome</keyword>
<reference evidence="1 2" key="1">
    <citation type="submission" date="2018-02" db="EMBL/GenBank/DDBJ databases">
        <title>Draft genome of wild Prunus yedoensis var. nudiflora.</title>
        <authorList>
            <person name="Baek S."/>
            <person name="Kim J.-H."/>
            <person name="Choi K."/>
            <person name="Kim G.-B."/>
            <person name="Cho A."/>
            <person name="Jang H."/>
            <person name="Shin C.-H."/>
            <person name="Yu H.-J."/>
            <person name="Mun J.-H."/>
        </authorList>
    </citation>
    <scope>NUCLEOTIDE SEQUENCE [LARGE SCALE GENOMIC DNA]</scope>
    <source>
        <strain evidence="2">cv. Jeju island</strain>
        <tissue evidence="1">Leaf</tissue>
    </source>
</reference>
<protein>
    <submittedName>
        <fullName evidence="1">Uncharacterized protein</fullName>
    </submittedName>
</protein>
<proteinExistence type="predicted"/>
<dbReference type="Proteomes" id="UP000250321">
    <property type="component" value="Unassembled WGS sequence"/>
</dbReference>
<evidence type="ECO:0000313" key="2">
    <source>
        <dbReference type="Proteomes" id="UP000250321"/>
    </source>
</evidence>
<organism evidence="1 2">
    <name type="scientific">Prunus yedoensis var. nudiflora</name>
    <dbReference type="NCBI Taxonomy" id="2094558"/>
    <lineage>
        <taxon>Eukaryota</taxon>
        <taxon>Viridiplantae</taxon>
        <taxon>Streptophyta</taxon>
        <taxon>Embryophyta</taxon>
        <taxon>Tracheophyta</taxon>
        <taxon>Spermatophyta</taxon>
        <taxon>Magnoliopsida</taxon>
        <taxon>eudicotyledons</taxon>
        <taxon>Gunneridae</taxon>
        <taxon>Pentapetalae</taxon>
        <taxon>rosids</taxon>
        <taxon>fabids</taxon>
        <taxon>Rosales</taxon>
        <taxon>Rosaceae</taxon>
        <taxon>Amygdaloideae</taxon>
        <taxon>Amygdaleae</taxon>
        <taxon>Prunus</taxon>
    </lineage>
</organism>
<dbReference type="AlphaFoldDB" id="A0A314Z7R3"/>